<feature type="binding site" evidence="10">
    <location>
        <position position="151"/>
    </location>
    <ligand>
        <name>1D-myo-inositol 1,3,4-trisphosphate</name>
        <dbReference type="ChEBI" id="CHEBI:58414"/>
    </ligand>
</feature>
<reference evidence="14 15" key="1">
    <citation type="journal article" date="2017" name="Front. Genet.">
        <title>Draft sequencing of the heterozygous diploid genome of Satsuma (Citrus unshiu Marc.) using a hybrid assembly approach.</title>
        <authorList>
            <person name="Shimizu T."/>
            <person name="Tanizawa Y."/>
            <person name="Mochizuki T."/>
            <person name="Nagasaki H."/>
            <person name="Yoshioka T."/>
            <person name="Toyoda A."/>
            <person name="Fujiyama A."/>
            <person name="Kaminuma E."/>
            <person name="Nakamura Y."/>
        </authorList>
    </citation>
    <scope>NUCLEOTIDE SEQUENCE [LARGE SCALE GENOMIC DNA]</scope>
    <source>
        <strain evidence="15">cv. Miyagawa wase</strain>
    </source>
</reference>
<feature type="binding site" evidence="10">
    <location>
        <position position="96"/>
    </location>
    <ligand>
        <name>ATP</name>
        <dbReference type="ChEBI" id="CHEBI:30616"/>
    </ligand>
</feature>
<feature type="binding site" evidence="10">
    <location>
        <position position="61"/>
    </location>
    <ligand>
        <name>1D-myo-inositol 1,3,4-trisphosphate</name>
        <dbReference type="ChEBI" id="CHEBI:58414"/>
    </ligand>
</feature>
<dbReference type="AlphaFoldDB" id="A0A2H5QC73"/>
<dbReference type="GO" id="GO:0032957">
    <property type="term" value="P:inositol trisphosphate metabolic process"/>
    <property type="evidence" value="ECO:0007669"/>
    <property type="project" value="InterPro"/>
</dbReference>
<feature type="binding site" evidence="10">
    <location>
        <position position="293"/>
    </location>
    <ligand>
        <name>1D-myo-inositol 1,3,4-trisphosphate</name>
        <dbReference type="ChEBI" id="CHEBI:58414"/>
    </ligand>
</feature>
<feature type="binding site" evidence="11">
    <location>
        <position position="289"/>
    </location>
    <ligand>
        <name>Mg(2+)</name>
        <dbReference type="ChEBI" id="CHEBI:18420"/>
        <label>2</label>
    </ligand>
</feature>
<keyword evidence="3 9" id="KW-0808">Transferase</keyword>
<evidence type="ECO:0000259" key="13">
    <source>
        <dbReference type="Pfam" id="PF17927"/>
    </source>
</evidence>
<dbReference type="EC" id="2.7.1.134" evidence="9"/>
<feature type="binding site" evidence="11">
    <location>
        <position position="265"/>
    </location>
    <ligand>
        <name>Mg(2+)</name>
        <dbReference type="ChEBI" id="CHEBI:18420"/>
        <label>1</label>
    </ligand>
</feature>
<name>A0A2H5QC73_CITUN</name>
<evidence type="ECO:0000259" key="12">
    <source>
        <dbReference type="Pfam" id="PF05770"/>
    </source>
</evidence>
<sequence length="318" mass="35914">MSNDQRSQRYQIGYALAPKKEQTFIQPSLVTKASERGIDLIRIDPYKPLIEQGPFDCIIHKLYGPDWNQQLLQFSSRNQGVRVIDPPELIERLHNRISMLEVVSDMKIDLNSKGKLSVPKQAVVSGPTEVHELRFPLIAKPLEANGTPKSHQMYLIFDTEGLQVLEEAAPMVLQEFVNHGGVVFKVYVAGSSVKCVKRKSLPDISQEKMKSLKGFLPFSQVSSNAVDDDDREVDLEKNEVPCEGFVVELARAMREALGLNLFNFDLIRENDDNISARGDSDRYLVIDINYLPGYAKLQGYVSFLMDFFLNLANNCESS</sequence>
<evidence type="ECO:0000256" key="4">
    <source>
        <dbReference type="ARBA" id="ARBA00022723"/>
    </source>
</evidence>
<feature type="binding site" evidence="10">
    <location>
        <position position="289"/>
    </location>
    <ligand>
        <name>1D-myo-inositol 1,3,4-trisphosphate</name>
        <dbReference type="ChEBI" id="CHEBI:58414"/>
    </ligand>
</feature>
<evidence type="ECO:0000256" key="10">
    <source>
        <dbReference type="PIRSR" id="PIRSR038186-1"/>
    </source>
</evidence>
<dbReference type="GO" id="GO:0052726">
    <property type="term" value="F:inositol-1,3,4-trisphosphate 5-kinase activity"/>
    <property type="evidence" value="ECO:0007669"/>
    <property type="project" value="InterPro"/>
</dbReference>
<evidence type="ECO:0000256" key="1">
    <source>
        <dbReference type="ARBA" id="ARBA00009601"/>
    </source>
</evidence>
<evidence type="ECO:0000313" key="14">
    <source>
        <dbReference type="EMBL" id="GAY62182.1"/>
    </source>
</evidence>
<comment type="subunit">
    <text evidence="2 9">Monomer.</text>
</comment>
<keyword evidence="8 9" id="KW-0460">Magnesium</keyword>
<evidence type="ECO:0000256" key="2">
    <source>
        <dbReference type="ARBA" id="ARBA00011245"/>
    </source>
</evidence>
<dbReference type="InterPro" id="IPR040464">
    <property type="entry name" value="InsP(3)kin_ATP-grasp"/>
</dbReference>
<evidence type="ECO:0000256" key="8">
    <source>
        <dbReference type="ARBA" id="ARBA00022842"/>
    </source>
</evidence>
<feature type="domain" description="Inositol 1,3,4-trisphosphate 5/6-kinase ATP-grasp" evidence="12">
    <location>
        <begin position="115"/>
        <end position="309"/>
    </location>
</feature>
<evidence type="ECO:0000256" key="5">
    <source>
        <dbReference type="ARBA" id="ARBA00022741"/>
    </source>
</evidence>
<evidence type="ECO:0000256" key="7">
    <source>
        <dbReference type="ARBA" id="ARBA00022840"/>
    </source>
</evidence>
<evidence type="ECO:0000256" key="6">
    <source>
        <dbReference type="ARBA" id="ARBA00022777"/>
    </source>
</evidence>
<comment type="function">
    <text evidence="9">Kinase that can phosphorylate various inositol polyphosphate such as Ins(3,4,5,6)P4 or Ins(1,3,4)P3.</text>
</comment>
<comment type="caution">
    <text evidence="14">The sequence shown here is derived from an EMBL/GenBank/DDBJ whole genome shotgun (WGS) entry which is preliminary data.</text>
</comment>
<feature type="binding site" evidence="11">
    <location>
        <position position="287"/>
    </location>
    <ligand>
        <name>Mg(2+)</name>
        <dbReference type="ChEBI" id="CHEBI:18420"/>
        <label>2</label>
    </ligand>
</feature>
<keyword evidence="15" id="KW-1185">Reference proteome</keyword>
<dbReference type="Pfam" id="PF17927">
    <property type="entry name" value="Ins134_P3_kin_N"/>
    <property type="match status" value="1"/>
</dbReference>
<evidence type="ECO:0000256" key="9">
    <source>
        <dbReference type="PIRNR" id="PIRNR038186"/>
    </source>
</evidence>
<dbReference type="PIRSF" id="PIRSF038186">
    <property type="entry name" value="ITPK"/>
    <property type="match status" value="1"/>
</dbReference>
<comment type="cofactor">
    <cofactor evidence="9 11">
        <name>Mg(2+)</name>
        <dbReference type="ChEBI" id="CHEBI:18420"/>
    </cofactor>
    <text evidence="9 11">Binds 2 magnesium ions per subunit.</text>
</comment>
<dbReference type="InterPro" id="IPR008656">
    <property type="entry name" value="Inositol_tetrakis-P_1-kinase"/>
</dbReference>
<feature type="binding site" evidence="10">
    <location>
        <position position="185"/>
    </location>
    <ligand>
        <name>1D-myo-inositol 1,3,4-trisphosphate</name>
        <dbReference type="ChEBI" id="CHEBI:58414"/>
    </ligand>
</feature>
<feature type="binding site" evidence="10">
    <location>
        <begin position="174"/>
        <end position="185"/>
    </location>
    <ligand>
        <name>ATP</name>
        <dbReference type="ChEBI" id="CHEBI:30616"/>
    </ligand>
</feature>
<dbReference type="SUPFAM" id="SSF56059">
    <property type="entry name" value="Glutathione synthetase ATP-binding domain-like"/>
    <property type="match status" value="1"/>
</dbReference>
<dbReference type="InterPro" id="IPR041429">
    <property type="entry name" value="ITPK1_N"/>
</dbReference>
<dbReference type="PANTHER" id="PTHR14217:SF40">
    <property type="entry name" value="INOSITOL-TETRAKISPHOSPHATE 1-KINASE 2"/>
    <property type="match status" value="1"/>
</dbReference>
<dbReference type="Pfam" id="PF05770">
    <property type="entry name" value="Ins134_P3_kin"/>
    <property type="match status" value="1"/>
</dbReference>
<dbReference type="GO" id="GO:0052725">
    <property type="term" value="F:inositol-1,3,4-trisphosphate 6-kinase activity"/>
    <property type="evidence" value="ECO:0007669"/>
    <property type="project" value="InterPro"/>
</dbReference>
<protein>
    <recommendedName>
        <fullName evidence="9">Inositol-tetrakisphosphate 1-kinase</fullName>
        <ecNumber evidence="9">2.7.1.134</ecNumber>
    </recommendedName>
</protein>
<feature type="binding site" evidence="10">
    <location>
        <position position="200"/>
    </location>
    <ligand>
        <name>ATP</name>
        <dbReference type="ChEBI" id="CHEBI:30616"/>
    </ligand>
</feature>
<evidence type="ECO:0000313" key="15">
    <source>
        <dbReference type="Proteomes" id="UP000236630"/>
    </source>
</evidence>
<dbReference type="GO" id="GO:0000287">
    <property type="term" value="F:magnesium ion binding"/>
    <property type="evidence" value="ECO:0007669"/>
    <property type="project" value="InterPro"/>
</dbReference>
<dbReference type="GO" id="GO:0005737">
    <property type="term" value="C:cytoplasm"/>
    <property type="evidence" value="ECO:0007669"/>
    <property type="project" value="TreeGrafter"/>
</dbReference>
<keyword evidence="7 9" id="KW-0067">ATP-binding</keyword>
<accession>A0A2H5QC73</accession>
<keyword evidence="5 9" id="KW-0547">Nucleotide-binding</keyword>
<keyword evidence="6 9" id="KW-0418">Kinase</keyword>
<organism evidence="14 15">
    <name type="scientific">Citrus unshiu</name>
    <name type="common">Satsuma mandarin</name>
    <name type="synonym">Citrus nobilis var. unshiu</name>
    <dbReference type="NCBI Taxonomy" id="55188"/>
    <lineage>
        <taxon>Eukaryota</taxon>
        <taxon>Viridiplantae</taxon>
        <taxon>Streptophyta</taxon>
        <taxon>Embryophyta</taxon>
        <taxon>Tracheophyta</taxon>
        <taxon>Spermatophyta</taxon>
        <taxon>Magnoliopsida</taxon>
        <taxon>eudicotyledons</taxon>
        <taxon>Gunneridae</taxon>
        <taxon>Pentapetalae</taxon>
        <taxon>rosids</taxon>
        <taxon>malvids</taxon>
        <taxon>Sapindales</taxon>
        <taxon>Rutaceae</taxon>
        <taxon>Aurantioideae</taxon>
        <taxon>Citrus</taxon>
    </lineage>
</organism>
<comment type="similarity">
    <text evidence="1 9">Belongs to the ITPK1 family.</text>
</comment>
<feature type="binding site" evidence="10">
    <location>
        <position position="20"/>
    </location>
    <ligand>
        <name>1D-myo-inositol 1,3,4-trisphosphate</name>
        <dbReference type="ChEBI" id="CHEBI:58414"/>
    </ligand>
</feature>
<dbReference type="EMBL" id="BDQV01000296">
    <property type="protein sequence ID" value="GAY62182.1"/>
    <property type="molecule type" value="Genomic_DNA"/>
</dbReference>
<evidence type="ECO:0000256" key="3">
    <source>
        <dbReference type="ARBA" id="ARBA00022679"/>
    </source>
</evidence>
<keyword evidence="4 9" id="KW-0479">Metal-binding</keyword>
<dbReference type="Gene3D" id="3.30.470.20">
    <property type="entry name" value="ATP-grasp fold, B domain"/>
    <property type="match status" value="1"/>
</dbReference>
<comment type="catalytic activity">
    <reaction evidence="9">
        <text>1D-myo-inositol 3,4,5,6-tetrakisphosphate + ATP = 1D-myo-inositol 1,3,4,5,6-pentakisphosphate + ADP + H(+)</text>
        <dbReference type="Rhea" id="RHEA:12452"/>
        <dbReference type="ChEBI" id="CHEBI:15378"/>
        <dbReference type="ChEBI" id="CHEBI:30616"/>
        <dbReference type="ChEBI" id="CHEBI:57539"/>
        <dbReference type="ChEBI" id="CHEBI:57733"/>
        <dbReference type="ChEBI" id="CHEBI:456216"/>
        <dbReference type="EC" id="2.7.1.134"/>
    </reaction>
</comment>
<feature type="binding site" evidence="11">
    <location>
        <position position="287"/>
    </location>
    <ligand>
        <name>Mg(2+)</name>
        <dbReference type="ChEBI" id="CHEBI:18420"/>
        <label>1</label>
    </ligand>
</feature>
<proteinExistence type="inferred from homology"/>
<gene>
    <name evidence="14" type="ORF">CUMW_215760</name>
</gene>
<dbReference type="PANTHER" id="PTHR14217">
    <property type="entry name" value="INOSITOL-TETRAKISPHOSPHATE 1-KINASE"/>
    <property type="match status" value="1"/>
</dbReference>
<evidence type="ECO:0000256" key="11">
    <source>
        <dbReference type="PIRSR" id="PIRSR038186-2"/>
    </source>
</evidence>
<dbReference type="Proteomes" id="UP000236630">
    <property type="component" value="Unassembled WGS sequence"/>
</dbReference>
<dbReference type="GO" id="GO:0005524">
    <property type="term" value="F:ATP binding"/>
    <property type="evidence" value="ECO:0007669"/>
    <property type="project" value="UniProtKB-KW"/>
</dbReference>
<feature type="binding site" evidence="10">
    <location>
        <position position="140"/>
    </location>
    <ligand>
        <name>ATP</name>
        <dbReference type="ChEBI" id="CHEBI:30616"/>
    </ligand>
</feature>
<dbReference type="STRING" id="55188.A0A2H5QC73"/>
<feature type="domain" description="Inositol-tetrakisphosphate 1-kinase N-terminal" evidence="13">
    <location>
        <begin position="12"/>
        <end position="90"/>
    </location>
</feature>
<dbReference type="GO" id="GO:0047325">
    <property type="term" value="F:inositol-3,4,5,6-tetrakisphosphate 1-kinase activity"/>
    <property type="evidence" value="ECO:0007669"/>
    <property type="project" value="UniProtKB-EC"/>
</dbReference>